<dbReference type="eggNOG" id="ENOG5033UP3">
    <property type="taxonomic scope" value="Bacteria"/>
</dbReference>
<protein>
    <submittedName>
        <fullName evidence="1">Uncharacterized protein</fullName>
    </submittedName>
</protein>
<sequence>MIEEAHGVALTERVLESVRRDPGRSMYDFVKVAWVAAGTPKPMSADTLAALTFPSGRPLSPSLRTWLAYDTSLFERHGWFAPDGTLTPRPLDRLASDTLGEFWGECFTPITPQFPECFLLPGGSDSRRVLAVGEPDSTGEHPILALDVDDMPFAGLMYPGFDVYAANEASLIQHEFDTYLDFFDNPTYAHRMNEHAKHRFAGEQCYEHFF</sequence>
<dbReference type="PATRIC" id="fig|1179773.3.peg.1371"/>
<proteinExistence type="predicted"/>
<dbReference type="EMBL" id="HE804045">
    <property type="protein sequence ID" value="CCH28687.1"/>
    <property type="molecule type" value="Genomic_DNA"/>
</dbReference>
<dbReference type="HOGENOM" id="CLU_1238838_0_0_11"/>
<gene>
    <name evidence="1" type="ordered locus">BN6_13610</name>
</gene>
<reference evidence="1 2" key="1">
    <citation type="journal article" date="2012" name="BMC Genomics">
        <title>Complete genome sequence of Saccharothrix espanaensis DSM 44229T and comparison to the other completely sequenced Pseudonocardiaceae.</title>
        <authorList>
            <person name="Strobel T."/>
            <person name="Al-Dilaimi A."/>
            <person name="Blom J."/>
            <person name="Gessner A."/>
            <person name="Kalinowski J."/>
            <person name="Luzhetska M."/>
            <person name="Puhler A."/>
            <person name="Szczepanowski R."/>
            <person name="Bechthold A."/>
            <person name="Ruckert C."/>
        </authorList>
    </citation>
    <scope>NUCLEOTIDE SEQUENCE [LARGE SCALE GENOMIC DNA]</scope>
    <source>
        <strain evidence="2">ATCC 51144 / DSM 44229 / JCM 9112 / NBRC 15066 / NRRL 15764</strain>
    </source>
</reference>
<dbReference type="AlphaFoldDB" id="K0JT39"/>
<accession>K0JT39</accession>
<keyword evidence="2" id="KW-1185">Reference proteome</keyword>
<dbReference type="RefSeq" id="WP_015098800.1">
    <property type="nucleotide sequence ID" value="NC_019673.1"/>
</dbReference>
<dbReference type="BioCyc" id="SESP1179773:BN6_RS06705-MONOMER"/>
<dbReference type="Proteomes" id="UP000006281">
    <property type="component" value="Chromosome"/>
</dbReference>
<evidence type="ECO:0000313" key="2">
    <source>
        <dbReference type="Proteomes" id="UP000006281"/>
    </source>
</evidence>
<evidence type="ECO:0000313" key="1">
    <source>
        <dbReference type="EMBL" id="CCH28687.1"/>
    </source>
</evidence>
<dbReference type="OrthoDB" id="3682882at2"/>
<dbReference type="KEGG" id="sesp:BN6_13610"/>
<organism evidence="1 2">
    <name type="scientific">Saccharothrix espanaensis (strain ATCC 51144 / DSM 44229 / JCM 9112 / NBRC 15066 / NRRL 15764)</name>
    <dbReference type="NCBI Taxonomy" id="1179773"/>
    <lineage>
        <taxon>Bacteria</taxon>
        <taxon>Bacillati</taxon>
        <taxon>Actinomycetota</taxon>
        <taxon>Actinomycetes</taxon>
        <taxon>Pseudonocardiales</taxon>
        <taxon>Pseudonocardiaceae</taxon>
        <taxon>Saccharothrix</taxon>
    </lineage>
</organism>
<name>K0JT39_SACES</name>